<evidence type="ECO:0000256" key="1">
    <source>
        <dbReference type="ARBA" id="ARBA00004370"/>
    </source>
</evidence>
<gene>
    <name evidence="8" type="ORF">KOW79_016887</name>
</gene>
<dbReference type="GO" id="GO:0016020">
    <property type="term" value="C:membrane"/>
    <property type="evidence" value="ECO:0007669"/>
    <property type="project" value="UniProtKB-SubCell"/>
</dbReference>
<keyword evidence="5" id="KW-1133">Transmembrane helix</keyword>
<evidence type="ECO:0000256" key="4">
    <source>
        <dbReference type="ARBA" id="ARBA00023180"/>
    </source>
</evidence>
<comment type="caution">
    <text evidence="8">The sequence shown here is derived from an EMBL/GenBank/DDBJ whole genome shotgun (WGS) entry which is preliminary data.</text>
</comment>
<dbReference type="InterPro" id="IPR036179">
    <property type="entry name" value="Ig-like_dom_sf"/>
</dbReference>
<evidence type="ECO:0000259" key="7">
    <source>
        <dbReference type="Pfam" id="PF11465"/>
    </source>
</evidence>
<dbReference type="PANTHER" id="PTHR12080:SF56">
    <property type="entry name" value="NATURAL KILLER CELL RECEPTOR 2B4"/>
    <property type="match status" value="1"/>
</dbReference>
<accession>A0A9D3SHY9</accession>
<protein>
    <recommendedName>
        <fullName evidence="7">Natural killer cell receptor 2B4 immunoglobulin domain-containing protein</fullName>
    </recommendedName>
</protein>
<comment type="subcellular location">
    <subcellularLocation>
        <location evidence="1">Membrane</location>
    </subcellularLocation>
</comment>
<dbReference type="Gene3D" id="2.60.40.10">
    <property type="entry name" value="Immunoglobulins"/>
    <property type="match status" value="1"/>
</dbReference>
<keyword evidence="2 6" id="KW-0732">Signal</keyword>
<proteinExistence type="predicted"/>
<name>A0A9D3SHY9_9TELE</name>
<keyword evidence="5" id="KW-0812">Transmembrane</keyword>
<dbReference type="AlphaFoldDB" id="A0A9D3SHY9"/>
<evidence type="ECO:0000313" key="9">
    <source>
        <dbReference type="Proteomes" id="UP000824219"/>
    </source>
</evidence>
<keyword evidence="9" id="KW-1185">Reference proteome</keyword>
<organism evidence="8 9">
    <name type="scientific">Hemibagrus wyckioides</name>
    <dbReference type="NCBI Taxonomy" id="337641"/>
    <lineage>
        <taxon>Eukaryota</taxon>
        <taxon>Metazoa</taxon>
        <taxon>Chordata</taxon>
        <taxon>Craniata</taxon>
        <taxon>Vertebrata</taxon>
        <taxon>Euteleostomi</taxon>
        <taxon>Actinopterygii</taxon>
        <taxon>Neopterygii</taxon>
        <taxon>Teleostei</taxon>
        <taxon>Ostariophysi</taxon>
        <taxon>Siluriformes</taxon>
        <taxon>Bagridae</taxon>
        <taxon>Hemibagrus</taxon>
    </lineage>
</organism>
<feature type="chain" id="PRO_5038427262" description="Natural killer cell receptor 2B4 immunoglobulin domain-containing protein" evidence="6">
    <location>
        <begin position="21"/>
        <end position="349"/>
    </location>
</feature>
<evidence type="ECO:0000256" key="2">
    <source>
        <dbReference type="ARBA" id="ARBA00022729"/>
    </source>
</evidence>
<dbReference type="PANTHER" id="PTHR12080">
    <property type="entry name" value="SIGNALING LYMPHOCYTIC ACTIVATION MOLECULE"/>
    <property type="match status" value="1"/>
</dbReference>
<feature type="signal peptide" evidence="6">
    <location>
        <begin position="1"/>
        <end position="20"/>
    </location>
</feature>
<feature type="domain" description="Natural killer cell receptor 2B4 immunoglobulin" evidence="7">
    <location>
        <begin position="53"/>
        <end position="117"/>
    </location>
</feature>
<dbReference type="InterPro" id="IPR013783">
    <property type="entry name" value="Ig-like_fold"/>
</dbReference>
<evidence type="ECO:0000313" key="8">
    <source>
        <dbReference type="EMBL" id="KAG7319744.1"/>
    </source>
</evidence>
<dbReference type="SUPFAM" id="SSF48726">
    <property type="entry name" value="Immunoglobulin"/>
    <property type="match status" value="1"/>
</dbReference>
<keyword evidence="4" id="KW-0325">Glycoprotein</keyword>
<dbReference type="OrthoDB" id="8955135at2759"/>
<keyword evidence="3 5" id="KW-0472">Membrane</keyword>
<feature type="transmembrane region" description="Helical" evidence="5">
    <location>
        <begin position="224"/>
        <end position="243"/>
    </location>
</feature>
<dbReference type="EMBL" id="JAHKSW010000020">
    <property type="protein sequence ID" value="KAG7319744.1"/>
    <property type="molecule type" value="Genomic_DNA"/>
</dbReference>
<sequence>MVLVIQLILLLSVLVSVTVCSDVFKLVNSSVKLVMQKKVEKFYDIGWIFNTENNIVRYNGNPPSKVFGSYKDKVEFNEETYSLTLKNVQKNDSGIYEAKAIDEQTVTVATYQLYVLDLVEKPVLSDSLQQSNDTCNVTLTCEAQKLSVTSHCYNNNCDLRKKKTSGDMFLSLSLHVSNSFIICNHSNPLSWKNTIMEMKHVKQLCPDKGDENGSGLNMADTKTVLLLTGISTIIIIIFFIIICCQRKRRTKVNCQNKKNDASSDVFNMVYEEIEPMNKGGNKAQSENHAAADSVYCTVGMAAQACSKDASTVSTANPGSKNQRAERNCESVDQTIFVTVNKARKPVYKA</sequence>
<evidence type="ECO:0000256" key="5">
    <source>
        <dbReference type="SAM" id="Phobius"/>
    </source>
</evidence>
<dbReference type="InterPro" id="IPR024303">
    <property type="entry name" value="NK_rcpt_2B4_Ig_dom"/>
</dbReference>
<dbReference type="InterPro" id="IPR015631">
    <property type="entry name" value="CD2/SLAM_rcpt"/>
</dbReference>
<evidence type="ECO:0000256" key="6">
    <source>
        <dbReference type="SAM" id="SignalP"/>
    </source>
</evidence>
<evidence type="ECO:0000256" key="3">
    <source>
        <dbReference type="ARBA" id="ARBA00023136"/>
    </source>
</evidence>
<dbReference type="Proteomes" id="UP000824219">
    <property type="component" value="Linkage Group LG20"/>
</dbReference>
<dbReference type="Pfam" id="PF11465">
    <property type="entry name" value="Receptor_2B4"/>
    <property type="match status" value="1"/>
</dbReference>
<reference evidence="8 9" key="1">
    <citation type="submission" date="2021-06" db="EMBL/GenBank/DDBJ databases">
        <title>Chromosome-level genome assembly of the red-tail catfish (Hemibagrus wyckioides).</title>
        <authorList>
            <person name="Shao F."/>
        </authorList>
    </citation>
    <scope>NUCLEOTIDE SEQUENCE [LARGE SCALE GENOMIC DNA]</scope>
    <source>
        <strain evidence="8">EC202008001</strain>
        <tissue evidence="8">Blood</tissue>
    </source>
</reference>